<reference evidence="2" key="1">
    <citation type="submission" date="2020-01" db="EMBL/GenBank/DDBJ databases">
        <authorList>
            <consortium name="DOE Joint Genome Institute"/>
            <person name="Haridas S."/>
            <person name="Albert R."/>
            <person name="Binder M."/>
            <person name="Bloem J."/>
            <person name="Labutti K."/>
            <person name="Salamov A."/>
            <person name="Andreopoulos B."/>
            <person name="Baker S.E."/>
            <person name="Barry K."/>
            <person name="Bills G."/>
            <person name="Bluhm B.H."/>
            <person name="Cannon C."/>
            <person name="Castanera R."/>
            <person name="Culley D.E."/>
            <person name="Daum C."/>
            <person name="Ezra D."/>
            <person name="Gonzalez J.B."/>
            <person name="Henrissat B."/>
            <person name="Kuo A."/>
            <person name="Liang C."/>
            <person name="Lipzen A."/>
            <person name="Lutzoni F."/>
            <person name="Magnuson J."/>
            <person name="Mondo S."/>
            <person name="Nolan M."/>
            <person name="Ohm R."/>
            <person name="Pangilinan J."/>
            <person name="Park H.-J."/>
            <person name="Ramirez L."/>
            <person name="Alfaro M."/>
            <person name="Sun H."/>
            <person name="Tritt A."/>
            <person name="Yoshinaga Y."/>
            <person name="Zwiers L.-H."/>
            <person name="Turgeon B.G."/>
            <person name="Goodwin S.B."/>
            <person name="Spatafora J.W."/>
            <person name="Crous P.W."/>
            <person name="Grigoriev I.V."/>
        </authorList>
    </citation>
    <scope>NUCLEOTIDE SEQUENCE</scope>
    <source>
        <strain evidence="2">CBS 394.84</strain>
    </source>
</reference>
<organism evidence="2 3">
    <name type="scientific">Cucurbitaria berberidis CBS 394.84</name>
    <dbReference type="NCBI Taxonomy" id="1168544"/>
    <lineage>
        <taxon>Eukaryota</taxon>
        <taxon>Fungi</taxon>
        <taxon>Dikarya</taxon>
        <taxon>Ascomycota</taxon>
        <taxon>Pezizomycotina</taxon>
        <taxon>Dothideomycetes</taxon>
        <taxon>Pleosporomycetidae</taxon>
        <taxon>Pleosporales</taxon>
        <taxon>Pleosporineae</taxon>
        <taxon>Cucurbitariaceae</taxon>
        <taxon>Cucurbitaria</taxon>
    </lineage>
</organism>
<protein>
    <submittedName>
        <fullName evidence="2">Uncharacterized protein</fullName>
    </submittedName>
</protein>
<comment type="caution">
    <text evidence="2">The sequence shown here is derived from an EMBL/GenBank/DDBJ whole genome shotgun (WGS) entry which is preliminary data.</text>
</comment>
<dbReference type="EMBL" id="ML976618">
    <property type="protein sequence ID" value="KAF1842122.1"/>
    <property type="molecule type" value="Genomic_DNA"/>
</dbReference>
<feature type="compositionally biased region" description="Low complexity" evidence="1">
    <location>
        <begin position="365"/>
        <end position="375"/>
    </location>
</feature>
<feature type="region of interest" description="Disordered" evidence="1">
    <location>
        <begin position="290"/>
        <end position="322"/>
    </location>
</feature>
<keyword evidence="3" id="KW-1185">Reference proteome</keyword>
<feature type="compositionally biased region" description="Low complexity" evidence="1">
    <location>
        <begin position="303"/>
        <end position="316"/>
    </location>
</feature>
<name>A0A9P4L598_9PLEO</name>
<feature type="region of interest" description="Disordered" evidence="1">
    <location>
        <begin position="354"/>
        <end position="397"/>
    </location>
</feature>
<dbReference type="Proteomes" id="UP000800039">
    <property type="component" value="Unassembled WGS sequence"/>
</dbReference>
<evidence type="ECO:0000313" key="2">
    <source>
        <dbReference type="EMBL" id="KAF1842122.1"/>
    </source>
</evidence>
<dbReference type="GeneID" id="63852967"/>
<feature type="region of interest" description="Disordered" evidence="1">
    <location>
        <begin position="62"/>
        <end position="82"/>
    </location>
</feature>
<feature type="compositionally biased region" description="Polar residues" evidence="1">
    <location>
        <begin position="72"/>
        <end position="82"/>
    </location>
</feature>
<accession>A0A9P4L598</accession>
<dbReference type="RefSeq" id="XP_040784685.1">
    <property type="nucleotide sequence ID" value="XM_040935716.1"/>
</dbReference>
<dbReference type="OrthoDB" id="3783585at2759"/>
<evidence type="ECO:0000256" key="1">
    <source>
        <dbReference type="SAM" id="MobiDB-lite"/>
    </source>
</evidence>
<dbReference type="AlphaFoldDB" id="A0A9P4L598"/>
<evidence type="ECO:0000313" key="3">
    <source>
        <dbReference type="Proteomes" id="UP000800039"/>
    </source>
</evidence>
<proteinExistence type="predicted"/>
<sequence length="552" mass="60700">MSHQKSHERPARARAAVKTYNLKVLTNPTHKMYLNDSGAWVLRKPRESMSLDKVDDTISRVGIPANQRHNSRSNTSSALTSPMLSPSLSALGISLSDDTTTAPGQLEEAPLLFDCFNTHVHPGGHFYSAHELVLQGVWIGYLSPDRHTERFRNLPSFDNLKTNCKRFSTPFPPTIHGGAGEELSAVCRGCIGDDSAIITLREIQFVGNTKLVIMPLDGDDETGLFCIMLPQLSDTSLCGLQSYRPYEYGNGGTGDTFDNKFMLLTLRNTSQEVGTLDTVRAILGPAELKGVEGRKAKRPTMDSASDPASVASSSTAKRSTPLTTIARLSAGNNNEDIQNGRVQGTRSWSVYSATEQEGLDESIKSENNNSDSSDNNNDDHDDDHDDENNNKHNNECILPTTHDPISLDAHESLLRAPTAVDVTRVIPLDLTDEQARRVSIVWIVNDDGIEYEFVHTIKDCKSFSGLLSLLQEDTEAIPSVAMILAEARLWRLTYQLPSQTRRAIVTRKGTETAFDRVQAALAQSSVWDDNPHIKIDMELTALGRPLDTAVAT</sequence>
<gene>
    <name evidence="2" type="ORF">K460DRAFT_388882</name>
</gene>